<organism evidence="2 3">
    <name type="scientific">Sparassis crispa</name>
    <dbReference type="NCBI Taxonomy" id="139825"/>
    <lineage>
        <taxon>Eukaryota</taxon>
        <taxon>Fungi</taxon>
        <taxon>Dikarya</taxon>
        <taxon>Basidiomycota</taxon>
        <taxon>Agaricomycotina</taxon>
        <taxon>Agaricomycetes</taxon>
        <taxon>Polyporales</taxon>
        <taxon>Sparassidaceae</taxon>
        <taxon>Sparassis</taxon>
    </lineage>
</organism>
<sequence length="343" mass="36619">MSLITFTQNTLVNVRAHPCLPPSCSRSPPVSPYQWDPPFAQQLAKFPAPFDVHDTLRELELLASSLPAPSLPGALPRIVVTTTSSTSLPAHGPDDDAPASTPSDEDADDMRWVEEYGAWGASDKGKWRATLIDGGGQASDDPPLTTTPPAPDPAERYYIYDPLTAPEFLAGTSTSLIARLAHGAHSAPPPLPRPAPRPRNITDASASPKRPTAVLIPPESAHDLWLMHASLSNSTAGSEPKSARSLHALSHLCASESTESRSGAFKARFASLDQLAFPNLTNEAGKRVGAGRRTGLRHAVLWSLIQPVVGDPEAAAVGAGVEGPRARRKAGASVRRWFRRFVR</sequence>
<comment type="caution">
    <text evidence="2">The sequence shown here is derived from an EMBL/GenBank/DDBJ whole genome shotgun (WGS) entry which is preliminary data.</text>
</comment>
<evidence type="ECO:0000256" key="1">
    <source>
        <dbReference type="SAM" id="MobiDB-lite"/>
    </source>
</evidence>
<feature type="compositionally biased region" description="Pro residues" evidence="1">
    <location>
        <begin position="187"/>
        <end position="197"/>
    </location>
</feature>
<protein>
    <submittedName>
        <fullName evidence="2">Uncharacterized protein</fullName>
    </submittedName>
</protein>
<dbReference type="InParanoid" id="A0A401GXW8"/>
<evidence type="ECO:0000313" key="2">
    <source>
        <dbReference type="EMBL" id="GBE86644.1"/>
    </source>
</evidence>
<dbReference type="GeneID" id="38783561"/>
<dbReference type="EMBL" id="BFAD01000009">
    <property type="protein sequence ID" value="GBE86644.1"/>
    <property type="molecule type" value="Genomic_DNA"/>
</dbReference>
<feature type="region of interest" description="Disordered" evidence="1">
    <location>
        <begin position="183"/>
        <end position="213"/>
    </location>
</feature>
<reference evidence="2 3" key="1">
    <citation type="journal article" date="2018" name="Sci. Rep.">
        <title>Genome sequence of the cauliflower mushroom Sparassis crispa (Hanabiratake) and its association with beneficial usage.</title>
        <authorList>
            <person name="Kiyama R."/>
            <person name="Furutani Y."/>
            <person name="Kawaguchi K."/>
            <person name="Nakanishi T."/>
        </authorList>
    </citation>
    <scope>NUCLEOTIDE SEQUENCE [LARGE SCALE GENOMIC DNA]</scope>
</reference>
<dbReference type="Proteomes" id="UP000287166">
    <property type="component" value="Unassembled WGS sequence"/>
</dbReference>
<name>A0A401GXW8_9APHY</name>
<dbReference type="RefSeq" id="XP_027617557.1">
    <property type="nucleotide sequence ID" value="XM_027761756.1"/>
</dbReference>
<feature type="region of interest" description="Disordered" evidence="1">
    <location>
        <begin position="132"/>
        <end position="151"/>
    </location>
</feature>
<keyword evidence="3" id="KW-1185">Reference proteome</keyword>
<dbReference type="AlphaFoldDB" id="A0A401GXW8"/>
<evidence type="ECO:0000313" key="3">
    <source>
        <dbReference type="Proteomes" id="UP000287166"/>
    </source>
</evidence>
<feature type="region of interest" description="Disordered" evidence="1">
    <location>
        <begin position="84"/>
        <end position="108"/>
    </location>
</feature>
<gene>
    <name evidence="2" type="ORF">SCP_0905240</name>
</gene>
<accession>A0A401GXW8</accession>
<proteinExistence type="predicted"/>
<dbReference type="OrthoDB" id="3254051at2759"/>